<dbReference type="Proteomes" id="UP000054558">
    <property type="component" value="Unassembled WGS sequence"/>
</dbReference>
<dbReference type="AlphaFoldDB" id="A0A1Y1I0M1"/>
<dbReference type="OMA" id="MTHEELC"/>
<evidence type="ECO:0000313" key="2">
    <source>
        <dbReference type="EMBL" id="GAQ84464.1"/>
    </source>
</evidence>
<dbReference type="GO" id="GO:0009116">
    <property type="term" value="P:nucleoside metabolic process"/>
    <property type="evidence" value="ECO:0007669"/>
    <property type="project" value="InterPro"/>
</dbReference>
<keyword evidence="1" id="KW-0812">Transmembrane</keyword>
<keyword evidence="1" id="KW-1133">Transmembrane helix</keyword>
<accession>A0A1Y1I0M1</accession>
<gene>
    <name evidence="2" type="ORF">KFL_001900070</name>
</gene>
<evidence type="ECO:0000313" key="3">
    <source>
        <dbReference type="Proteomes" id="UP000054558"/>
    </source>
</evidence>
<reference evidence="2 3" key="1">
    <citation type="journal article" date="2014" name="Nat. Commun.">
        <title>Klebsormidium flaccidum genome reveals primary factors for plant terrestrial adaptation.</title>
        <authorList>
            <person name="Hori K."/>
            <person name="Maruyama F."/>
            <person name="Fujisawa T."/>
            <person name="Togashi T."/>
            <person name="Yamamoto N."/>
            <person name="Seo M."/>
            <person name="Sato S."/>
            <person name="Yamada T."/>
            <person name="Mori H."/>
            <person name="Tajima N."/>
            <person name="Moriyama T."/>
            <person name="Ikeuchi M."/>
            <person name="Watanabe M."/>
            <person name="Wada H."/>
            <person name="Kobayashi K."/>
            <person name="Saito M."/>
            <person name="Masuda T."/>
            <person name="Sasaki-Sekimoto Y."/>
            <person name="Mashiguchi K."/>
            <person name="Awai K."/>
            <person name="Shimojima M."/>
            <person name="Masuda S."/>
            <person name="Iwai M."/>
            <person name="Nobusawa T."/>
            <person name="Narise T."/>
            <person name="Kondo S."/>
            <person name="Saito H."/>
            <person name="Sato R."/>
            <person name="Murakawa M."/>
            <person name="Ihara Y."/>
            <person name="Oshima-Yamada Y."/>
            <person name="Ohtaka K."/>
            <person name="Satoh M."/>
            <person name="Sonobe K."/>
            <person name="Ishii M."/>
            <person name="Ohtani R."/>
            <person name="Kanamori-Sato M."/>
            <person name="Honoki R."/>
            <person name="Miyazaki D."/>
            <person name="Mochizuki H."/>
            <person name="Umetsu J."/>
            <person name="Higashi K."/>
            <person name="Shibata D."/>
            <person name="Kamiya Y."/>
            <person name="Sato N."/>
            <person name="Nakamura Y."/>
            <person name="Tabata S."/>
            <person name="Ida S."/>
            <person name="Kurokawa K."/>
            <person name="Ohta H."/>
        </authorList>
    </citation>
    <scope>NUCLEOTIDE SEQUENCE [LARGE SCALE GENOMIC DNA]</scope>
    <source>
        <strain evidence="2 3">NIES-2285</strain>
    </source>
</reference>
<protein>
    <recommendedName>
        <fullName evidence="4">Nucleoside phosphorylase domain-containing protein</fullName>
    </recommendedName>
</protein>
<dbReference type="SUPFAM" id="SSF53167">
    <property type="entry name" value="Purine and uridine phosphorylases"/>
    <property type="match status" value="1"/>
</dbReference>
<dbReference type="Gene3D" id="3.40.50.1580">
    <property type="entry name" value="Nucleoside phosphorylase domain"/>
    <property type="match status" value="1"/>
</dbReference>
<evidence type="ECO:0000256" key="1">
    <source>
        <dbReference type="SAM" id="Phobius"/>
    </source>
</evidence>
<keyword evidence="1" id="KW-0472">Membrane</keyword>
<organism evidence="2 3">
    <name type="scientific">Klebsormidium nitens</name>
    <name type="common">Green alga</name>
    <name type="synonym">Ulothrix nitens</name>
    <dbReference type="NCBI Taxonomy" id="105231"/>
    <lineage>
        <taxon>Eukaryota</taxon>
        <taxon>Viridiplantae</taxon>
        <taxon>Streptophyta</taxon>
        <taxon>Klebsormidiophyceae</taxon>
        <taxon>Klebsormidiales</taxon>
        <taxon>Klebsormidiaceae</taxon>
        <taxon>Klebsormidium</taxon>
    </lineage>
</organism>
<sequence length="531" mass="55799">MQVNIIMSDKYLAAAAPSSRRRPLAVNTGKRRKLEKAARYDSSLIPLTMAAAPLLSLLVSLLSINGAAAVGRHLAQSPASAPEMSAPAPFVSAPAPVIPPLASAPATPPVEAPAPAPAPGAPAPAPLTPIAPVDPCFASLGGNNVTVLMVADPGSFSGSAEAKYLELNMVNKVELAQGNSYCPTKFTGTIMGQQILLVTTGIGPGQASICTQEILQCASHVREIVYSGTSGWSLQKGGVLNDDNCNTVNNSTAVNRIGDLCVSPFSVNWDCKQTDWNQQCASFPNLCYQPTEIFSINATFLYGECIFTQAIPASLALAAEIVNASRAPSFALNTPVRISNVSAVETRFWATMQNQTGVPYAYNGSAPPAVYDYTQCAEVDSQFFFSGAPFEMVARDYVARTINQALNTTLTKKDVQIANAMESIGLAMPIERYNGFNSTVRKIPYTVIRGMSNGLHGTVRQSAPGVWVPGTVVPSDFTNGYGFAIASFSSLIMTWLQNRCLTGVGAGNTTLCSFSLAAYGAPGGIASSEAN</sequence>
<feature type="transmembrane region" description="Helical" evidence="1">
    <location>
        <begin position="40"/>
        <end position="64"/>
    </location>
</feature>
<evidence type="ECO:0008006" key="4">
    <source>
        <dbReference type="Google" id="ProtNLM"/>
    </source>
</evidence>
<dbReference type="GO" id="GO:0003824">
    <property type="term" value="F:catalytic activity"/>
    <property type="evidence" value="ECO:0007669"/>
    <property type="project" value="InterPro"/>
</dbReference>
<proteinExistence type="predicted"/>
<dbReference type="InterPro" id="IPR035994">
    <property type="entry name" value="Nucleoside_phosphorylase_sf"/>
</dbReference>
<dbReference type="EMBL" id="DF237139">
    <property type="protein sequence ID" value="GAQ84464.1"/>
    <property type="molecule type" value="Genomic_DNA"/>
</dbReference>
<dbReference type="OrthoDB" id="544230at2759"/>
<name>A0A1Y1I0M1_KLENI</name>
<keyword evidence="3" id="KW-1185">Reference proteome</keyword>